<keyword evidence="5" id="KW-0863">Zinc-finger</keyword>
<dbReference type="GO" id="GO:0042826">
    <property type="term" value="F:histone deacetylase binding"/>
    <property type="evidence" value="ECO:0007669"/>
    <property type="project" value="TreeGrafter"/>
</dbReference>
<dbReference type="PROSITE" id="PS51038">
    <property type="entry name" value="BAH"/>
    <property type="match status" value="1"/>
</dbReference>
<dbReference type="AlphaFoldDB" id="A0A0K0EPG5"/>
<protein>
    <submittedName>
        <fullName evidence="16">ELM2 domain-containing protein</fullName>
    </submittedName>
    <submittedName>
        <fullName evidence="15">Tudor domain-containing protein</fullName>
    </submittedName>
</protein>
<dbReference type="InterPro" id="IPR017884">
    <property type="entry name" value="SANT_dom"/>
</dbReference>
<evidence type="ECO:0000256" key="9">
    <source>
        <dbReference type="ARBA" id="ARBA00093454"/>
    </source>
</evidence>
<dbReference type="GO" id="GO:0000122">
    <property type="term" value="P:negative regulation of transcription by RNA polymerase II"/>
    <property type="evidence" value="ECO:0007669"/>
    <property type="project" value="TreeGrafter"/>
</dbReference>
<dbReference type="GO" id="GO:0003682">
    <property type="term" value="F:chromatin binding"/>
    <property type="evidence" value="ECO:0007669"/>
    <property type="project" value="InterPro"/>
</dbReference>
<comment type="subcellular location">
    <subcellularLocation>
        <location evidence="1">Nucleus</location>
    </subcellularLocation>
</comment>
<accession>A0A0K0EPG5</accession>
<evidence type="ECO:0000256" key="4">
    <source>
        <dbReference type="ARBA" id="ARBA00022723"/>
    </source>
</evidence>
<proteinExistence type="inferred from homology"/>
<dbReference type="GO" id="GO:0003714">
    <property type="term" value="F:transcription corepressor activity"/>
    <property type="evidence" value="ECO:0007669"/>
    <property type="project" value="TreeGrafter"/>
</dbReference>
<evidence type="ECO:0000259" key="13">
    <source>
        <dbReference type="PROSITE" id="PS51293"/>
    </source>
</evidence>
<keyword evidence="6" id="KW-0862">Zinc</keyword>
<dbReference type="Gene3D" id="4.10.1240.50">
    <property type="match status" value="1"/>
</dbReference>
<dbReference type="InterPro" id="IPR040138">
    <property type="entry name" value="MIER/MTA"/>
</dbReference>
<dbReference type="Gene3D" id="2.30.30.490">
    <property type="match status" value="2"/>
</dbReference>
<feature type="domain" description="SANT" evidence="13">
    <location>
        <begin position="696"/>
        <end position="748"/>
    </location>
</feature>
<evidence type="ECO:0000313" key="14">
    <source>
        <dbReference type="Proteomes" id="UP000035681"/>
    </source>
</evidence>
<dbReference type="InterPro" id="IPR000949">
    <property type="entry name" value="ELM2_dom"/>
</dbReference>
<keyword evidence="7" id="KW-0238">DNA-binding</keyword>
<feature type="compositionally biased region" description="Basic and acidic residues" evidence="10">
    <location>
        <begin position="404"/>
        <end position="416"/>
    </location>
</feature>
<feature type="compositionally biased region" description="Basic and acidic residues" evidence="10">
    <location>
        <begin position="364"/>
        <end position="377"/>
    </location>
</feature>
<dbReference type="InterPro" id="IPR001025">
    <property type="entry name" value="BAH_dom"/>
</dbReference>
<dbReference type="GO" id="GO:0008270">
    <property type="term" value="F:zinc ion binding"/>
    <property type="evidence" value="ECO:0007669"/>
    <property type="project" value="UniProtKB-KW"/>
</dbReference>
<evidence type="ECO:0000256" key="6">
    <source>
        <dbReference type="ARBA" id="ARBA00022833"/>
    </source>
</evidence>
<dbReference type="InterPro" id="IPR009057">
    <property type="entry name" value="Homeodomain-like_sf"/>
</dbReference>
<dbReference type="PANTHER" id="PTHR10865">
    <property type="entry name" value="METASTASIS-ASSOCIATED PROTEIN AND MESODERM INDUCTION EARLY RESPONSE PROTEIN"/>
    <property type="match status" value="1"/>
</dbReference>
<feature type="region of interest" description="Disordered" evidence="10">
    <location>
        <begin position="1002"/>
        <end position="1021"/>
    </location>
</feature>
<dbReference type="PANTHER" id="PTHR10865:SF29">
    <property type="entry name" value="METASTASIS ASSOCIATED 1-LIKE, ISOFORM D"/>
    <property type="match status" value="1"/>
</dbReference>
<dbReference type="SUPFAM" id="SSF46689">
    <property type="entry name" value="Homeodomain-like"/>
    <property type="match status" value="1"/>
</dbReference>
<dbReference type="SMART" id="SM00717">
    <property type="entry name" value="SANT"/>
    <property type="match status" value="1"/>
</dbReference>
<dbReference type="PROSITE" id="PS51156">
    <property type="entry name" value="ELM2"/>
    <property type="match status" value="1"/>
</dbReference>
<keyword evidence="3" id="KW-0597">Phosphoprotein</keyword>
<evidence type="ECO:0000259" key="11">
    <source>
        <dbReference type="PROSITE" id="PS51038"/>
    </source>
</evidence>
<keyword evidence="2" id="KW-0678">Repressor</keyword>
<evidence type="ECO:0000259" key="12">
    <source>
        <dbReference type="PROSITE" id="PS51156"/>
    </source>
</evidence>
<dbReference type="WBParaSite" id="SSTP_0001134900.1">
    <property type="protein sequence ID" value="SSTP_0001134900.1"/>
    <property type="gene ID" value="SSTP_0001134900"/>
</dbReference>
<dbReference type="InterPro" id="IPR001005">
    <property type="entry name" value="SANT/Myb"/>
</dbReference>
<keyword evidence="14" id="KW-1185">Reference proteome</keyword>
<evidence type="ECO:0000256" key="5">
    <source>
        <dbReference type="ARBA" id="ARBA00022771"/>
    </source>
</evidence>
<dbReference type="Gene3D" id="1.10.10.60">
    <property type="entry name" value="Homeodomain-like"/>
    <property type="match status" value="1"/>
</dbReference>
<feature type="compositionally biased region" description="Basic and acidic residues" evidence="10">
    <location>
        <begin position="1003"/>
        <end position="1021"/>
    </location>
</feature>
<dbReference type="SMART" id="SM01189">
    <property type="entry name" value="ELM2"/>
    <property type="match status" value="1"/>
</dbReference>
<dbReference type="Proteomes" id="UP000035681">
    <property type="component" value="Unplaced"/>
</dbReference>
<evidence type="ECO:0000256" key="7">
    <source>
        <dbReference type="ARBA" id="ARBA00023125"/>
    </source>
</evidence>
<keyword evidence="8" id="KW-0539">Nucleus</keyword>
<dbReference type="PROSITE" id="PS51293">
    <property type="entry name" value="SANT"/>
    <property type="match status" value="1"/>
</dbReference>
<feature type="domain" description="BAH" evidence="11">
    <location>
        <begin position="306"/>
        <end position="537"/>
    </location>
</feature>
<name>A0A0K0EPG5_STRER</name>
<evidence type="ECO:0000256" key="1">
    <source>
        <dbReference type="ARBA" id="ARBA00004123"/>
    </source>
</evidence>
<evidence type="ECO:0000313" key="16">
    <source>
        <dbReference type="WBParaSite" id="TCONS_00001508.p1"/>
    </source>
</evidence>
<keyword evidence="4" id="KW-0479">Metal-binding</keyword>
<evidence type="ECO:0000256" key="8">
    <source>
        <dbReference type="ARBA" id="ARBA00023242"/>
    </source>
</evidence>
<evidence type="ECO:0000256" key="3">
    <source>
        <dbReference type="ARBA" id="ARBA00022553"/>
    </source>
</evidence>
<dbReference type="FunFam" id="4.10.1240.50:FF:000001">
    <property type="entry name" value="Metastasis-associated 1 family, member 3"/>
    <property type="match status" value="1"/>
</dbReference>
<evidence type="ECO:0000313" key="15">
    <source>
        <dbReference type="WBParaSite" id="SSTP_0001134900.1"/>
    </source>
</evidence>
<evidence type="ECO:0000256" key="2">
    <source>
        <dbReference type="ARBA" id="ARBA00022491"/>
    </source>
</evidence>
<dbReference type="Pfam" id="PF01448">
    <property type="entry name" value="ELM2"/>
    <property type="match status" value="1"/>
</dbReference>
<dbReference type="GO" id="GO:0003677">
    <property type="term" value="F:DNA binding"/>
    <property type="evidence" value="ECO:0007669"/>
    <property type="project" value="UniProtKB-KW"/>
</dbReference>
<dbReference type="GO" id="GO:0016581">
    <property type="term" value="C:NuRD complex"/>
    <property type="evidence" value="ECO:0007669"/>
    <property type="project" value="TreeGrafter"/>
</dbReference>
<evidence type="ECO:0000256" key="10">
    <source>
        <dbReference type="SAM" id="MobiDB-lite"/>
    </source>
</evidence>
<sequence>MDFDDFSGFQLLGCKNSTMKICQGNACYMRHHKNYGFFLFTSGCLNLTIDELSNINYHQNIGKNVRYCYGNETTVCEMTNKTGTCICSNNLCNEVEEAKYFSEYESLLFENIDFDEISHYRYYLPNDPILQNYELRNKYESWIKGNKSLLYDDVLYNNGVKRSYFFNFNKFTNEEVTAFVCSTSPRLICDQSYKKVWLFKKIEILNLLKKYDYNLKTSKLTTNDYIIKDKYCRNVLESPILIEEDLFHISLSCVWFGNGVMSKCMPISDNDTKIAPYSSTVVLESDSNFIKYLNIIVLKMAQMDKNMYRVGDFVYFESSPGAPYLIRRIDELNKMSTGNVEAKVACFYRRREIPKELLRISDKAERKKDHNDEDLKKAVGATVEEEKVDGDGGDGDNSPPTTSVKEDNKVDDESKIESTSNIDTTPNPENEKVENKNVESLEDSSTKNDGEKDDFTGLAGLPTGAEKLSKQQIHALRCRELFFTRQCESIPAANIRGKCNVTLLSEVENPEDYLDKEDFFFYSLVYDSTNMSLLADKGSLRIGERYQAVVEPWKGRKEKNEVKLEEGNDIDKKLPNITHIPPTTDRETLVYHPHHTLSDKDIDQFLILARAVGTFARAIDPTSSAKYPSVQMTAASASRDVTLLHAMALLHYGDYDIGKAVKYLVPPPDRDAYPIAADKVTSCNTTTLGGPVLCRDQFEEWSPYETNLFEEGMEKLGKDFGEIRQVCLGWKTMKDIIEYYYMWKTTNRYAEIKKKKNEEKDCKLKQVYVPSFSKPSPNLAHSNSSPPKKGTYKCESCEKDDGLSYYNWGPSYLSLKICNECWIFWKKCGALKIKHPNELFDLDKNVSTDKNLPLPNFKSCPTIVGGKLTNIPSQIVAKLTPEQLAFYQAHLAASNGSVVQNGTKPVMIPSKRASFLWKADVLFKLGCKTLTKQQLKINKLSRAPCKTITGLTQEYVINHLKDVIGKNPLIINRIIASSNWRGSKTLHYQEILQVLAKRGVKRPANEEDNNSKETKKANLNM</sequence>
<dbReference type="Pfam" id="PF00249">
    <property type="entry name" value="Myb_DNA-binding"/>
    <property type="match status" value="1"/>
</dbReference>
<organism evidence="15">
    <name type="scientific">Strongyloides stercoralis</name>
    <name type="common">Threadworm</name>
    <dbReference type="NCBI Taxonomy" id="6248"/>
    <lineage>
        <taxon>Eukaryota</taxon>
        <taxon>Metazoa</taxon>
        <taxon>Ecdysozoa</taxon>
        <taxon>Nematoda</taxon>
        <taxon>Chromadorea</taxon>
        <taxon>Rhabditida</taxon>
        <taxon>Tylenchina</taxon>
        <taxon>Panagrolaimomorpha</taxon>
        <taxon>Strongyloidoidea</taxon>
        <taxon>Strongyloididae</taxon>
        <taxon>Strongyloides</taxon>
    </lineage>
</organism>
<dbReference type="WBParaSite" id="TCONS_00001508.p1">
    <property type="protein sequence ID" value="TCONS_00001508.p1"/>
    <property type="gene ID" value="XLOC_001387"/>
</dbReference>
<dbReference type="STRING" id="6248.A0A0K0EPG5"/>
<comment type="similarity">
    <text evidence="9">Belongs to the metastasis-associated protein family.</text>
</comment>
<reference evidence="15" key="1">
    <citation type="submission" date="2015-08" db="UniProtKB">
        <authorList>
            <consortium name="WormBaseParasite"/>
        </authorList>
    </citation>
    <scope>IDENTIFICATION</scope>
</reference>
<feature type="region of interest" description="Disordered" evidence="10">
    <location>
        <begin position="364"/>
        <end position="459"/>
    </location>
</feature>
<dbReference type="SMART" id="SM00439">
    <property type="entry name" value="BAH"/>
    <property type="match status" value="1"/>
</dbReference>
<feature type="domain" description="ELM2" evidence="12">
    <location>
        <begin position="538"/>
        <end position="668"/>
    </location>
</feature>
<dbReference type="FunFam" id="1.10.10.60:FF:000012">
    <property type="entry name" value="Metastasis-associated 1 family, member 3"/>
    <property type="match status" value="1"/>
</dbReference>
<dbReference type="InterPro" id="IPR043151">
    <property type="entry name" value="BAH_sf"/>
</dbReference>
<dbReference type="Pfam" id="PF01426">
    <property type="entry name" value="BAH"/>
    <property type="match status" value="1"/>
</dbReference>
<dbReference type="GO" id="GO:0003713">
    <property type="term" value="F:transcription coactivator activity"/>
    <property type="evidence" value="ECO:0007669"/>
    <property type="project" value="TreeGrafter"/>
</dbReference>
<feature type="compositionally biased region" description="Basic and acidic residues" evidence="10">
    <location>
        <begin position="429"/>
        <end position="455"/>
    </location>
</feature>